<name>A0A2G5NWR1_9STAP</name>
<dbReference type="RefSeq" id="WP_099576657.1">
    <property type="nucleotide sequence ID" value="NZ_MJBI02000008.1"/>
</dbReference>
<dbReference type="Proteomes" id="UP000229523">
    <property type="component" value="Unassembled WGS sequence"/>
</dbReference>
<feature type="transmembrane region" description="Helical" evidence="1">
    <location>
        <begin position="106"/>
        <end position="123"/>
    </location>
</feature>
<evidence type="ECO:0000313" key="3">
    <source>
        <dbReference type="Proteomes" id="UP000229523"/>
    </source>
</evidence>
<keyword evidence="1" id="KW-0812">Transmembrane</keyword>
<accession>A0A2G5NWR1</accession>
<evidence type="ECO:0000256" key="1">
    <source>
        <dbReference type="SAM" id="Phobius"/>
    </source>
</evidence>
<keyword evidence="1" id="KW-1133">Transmembrane helix</keyword>
<organism evidence="2 3">
    <name type="scientific">Macrococcoides goetzii</name>
    <dbReference type="NCBI Taxonomy" id="1891097"/>
    <lineage>
        <taxon>Bacteria</taxon>
        <taxon>Bacillati</taxon>
        <taxon>Bacillota</taxon>
        <taxon>Bacilli</taxon>
        <taxon>Bacillales</taxon>
        <taxon>Staphylococcaceae</taxon>
        <taxon>Macrococcoides</taxon>
    </lineage>
</organism>
<proteinExistence type="predicted"/>
<dbReference type="EMBL" id="MJBI02000008">
    <property type="protein sequence ID" value="RAI79444.1"/>
    <property type="molecule type" value="Genomic_DNA"/>
</dbReference>
<keyword evidence="1" id="KW-0472">Membrane</keyword>
<feature type="transmembrane region" description="Helical" evidence="1">
    <location>
        <begin position="77"/>
        <end position="99"/>
    </location>
</feature>
<comment type="caution">
    <text evidence="2">The sequence shown here is derived from an EMBL/GenBank/DDBJ whole genome shotgun (WGS) entry which is preliminary data.</text>
</comment>
<keyword evidence="3" id="KW-1185">Reference proteome</keyword>
<feature type="transmembrane region" description="Helical" evidence="1">
    <location>
        <begin position="35"/>
        <end position="57"/>
    </location>
</feature>
<gene>
    <name evidence="2" type="ORF">BFS35_011990</name>
</gene>
<reference evidence="2 3" key="1">
    <citation type="journal article" date="2018" name="Front. Microbiol.">
        <title>Description and Comparative Genomics of Macrococcus caseolyticus subsp. hominis subsp. nov., Macrococcus goetzii sp. nov., Macrococcus epidermidis sp. nov., and Macrococcus bohemicus sp. nov., Novel Macrococci From Human Clinical Material With Virulence Potential and Suspected Uptake of Foreign DNA by Natural Transformation.</title>
        <authorList>
            <person name="Maslanova I."/>
            <person name="Wertheimer Z."/>
            <person name="Sedlacek I."/>
            <person name="Svec P."/>
            <person name="Indrakova A."/>
            <person name="Kovarovic V."/>
            <person name="Schumann P."/>
            <person name="Sproer C."/>
            <person name="Kralova S."/>
            <person name="Sedo O."/>
            <person name="Kristofova L."/>
            <person name="Vrbovska V."/>
            <person name="Fuzik T."/>
            <person name="Petras P."/>
            <person name="Zdrahal Z."/>
            <person name="Ruzickova V."/>
            <person name="Doskar J."/>
            <person name="Pantucek R."/>
        </authorList>
    </citation>
    <scope>NUCLEOTIDE SEQUENCE [LARGE SCALE GENOMIC DNA]</scope>
    <source>
        <strain evidence="2 3">CCM 4927</strain>
    </source>
</reference>
<dbReference type="AlphaFoldDB" id="A0A2G5NWR1"/>
<protein>
    <submittedName>
        <fullName evidence="2">Uncharacterized protein</fullName>
    </submittedName>
</protein>
<evidence type="ECO:0000313" key="2">
    <source>
        <dbReference type="EMBL" id="RAI79444.1"/>
    </source>
</evidence>
<sequence>MIDKWWAKDEWLTLIFMISYMAMKDWLPKMWAERILLIVLAFVMLYFVVKLAVYIINEYRHTEITNINYFINKETDYFIVWLIPVLFKLATFYLVYVVMMIEWGNLWNYIMVFGGIVLVLVMFDEYFERHSEVRELLNEKG</sequence>